<dbReference type="Proteomes" id="UP000000235">
    <property type="component" value="Chromosome"/>
</dbReference>
<dbReference type="HOGENOM" id="CLU_114049_0_0_11"/>
<gene>
    <name evidence="1" type="ordered locus">Strop_1333</name>
</gene>
<reference evidence="2" key="1">
    <citation type="journal article" date="2007" name="Proc. Natl. Acad. Sci. U.S.A.">
        <title>Genome sequencing reveals complex secondary metabolome in the marine actinomycete Salinispora tropica.</title>
        <authorList>
            <person name="Udwary D.W."/>
            <person name="Zeigler L."/>
            <person name="Asolkar R.N."/>
            <person name="Singan V."/>
            <person name="Lapidus A."/>
            <person name="Fenical W."/>
            <person name="Jensen P.R."/>
            <person name="Moore B.S."/>
        </authorList>
    </citation>
    <scope>NUCLEOTIDE SEQUENCE [LARGE SCALE GENOMIC DNA]</scope>
    <source>
        <strain evidence="2">ATCC BAA-916 / DSM 44818 / CNB-440</strain>
    </source>
</reference>
<evidence type="ECO:0000313" key="1">
    <source>
        <dbReference type="EMBL" id="ABP53802.1"/>
    </source>
</evidence>
<keyword evidence="2" id="KW-1185">Reference proteome</keyword>
<accession>A4X4K2</accession>
<dbReference type="KEGG" id="stp:Strop_1333"/>
<protein>
    <submittedName>
        <fullName evidence="1">Uncharacterized protein</fullName>
    </submittedName>
</protein>
<dbReference type="eggNOG" id="ENOG50333BA">
    <property type="taxonomic scope" value="Bacteria"/>
</dbReference>
<organism evidence="1 2">
    <name type="scientific">Salinispora tropica (strain ATCC BAA-916 / DSM 44818 / JCM 13857 / NBRC 105044 / CNB-440)</name>
    <dbReference type="NCBI Taxonomy" id="369723"/>
    <lineage>
        <taxon>Bacteria</taxon>
        <taxon>Bacillati</taxon>
        <taxon>Actinomycetota</taxon>
        <taxon>Actinomycetes</taxon>
        <taxon>Micromonosporales</taxon>
        <taxon>Micromonosporaceae</taxon>
        <taxon>Salinispora</taxon>
    </lineage>
</organism>
<dbReference type="AlphaFoldDB" id="A4X4K2"/>
<proteinExistence type="predicted"/>
<evidence type="ECO:0000313" key="2">
    <source>
        <dbReference type="Proteomes" id="UP000000235"/>
    </source>
</evidence>
<name>A4X4K2_SALTO</name>
<sequence length="200" mass="22093">MIVTGVLTSGRAEYERVRTLVGSVFALDLRLPDMVFRKPGLNTVFAEFEVAMSGEFWPVIQAMTRAHGDKSVHVLVLDPDPEHYYLRHYGKYEAATIGIDASEDEYWGLISDEPDGDPTGAIVFSANVVAIVGDSRKWGCWGEKGLEVMAIQGLPEKDNSDLRIPLLAVQDAVSTFVALSYWRTLVPPEISSNLISKYGN</sequence>
<dbReference type="EMBL" id="CP000667">
    <property type="protein sequence ID" value="ABP53802.1"/>
    <property type="molecule type" value="Genomic_DNA"/>
</dbReference>